<name>A0A1H3LFT4_9FIRM</name>
<sequence length="140" mass="15630">MKKKKIRSIGIRILITVIGIMFILWGLSTLALGAFGVKETALITNVRREGGERSEATPGRYTYVVSYTFKLEDGRSIDGFTKKISDGVFIKHPNTVTAVKYFSFFPYINALEEETKPGLSQIIYLVIGGFLIVAMNKKTD</sequence>
<evidence type="ECO:0008006" key="4">
    <source>
        <dbReference type="Google" id="ProtNLM"/>
    </source>
</evidence>
<evidence type="ECO:0000256" key="1">
    <source>
        <dbReference type="SAM" id="Phobius"/>
    </source>
</evidence>
<reference evidence="3" key="1">
    <citation type="submission" date="2016-10" db="EMBL/GenBank/DDBJ databases">
        <authorList>
            <person name="Varghese N."/>
            <person name="Submissions S."/>
        </authorList>
    </citation>
    <scope>NUCLEOTIDE SEQUENCE [LARGE SCALE GENOMIC DNA]</scope>
    <source>
        <strain evidence="3">DSM 21650</strain>
    </source>
</reference>
<dbReference type="STRING" id="415015.SAMN05660462_00523"/>
<keyword evidence="3" id="KW-1185">Reference proteome</keyword>
<feature type="transmembrane region" description="Helical" evidence="1">
    <location>
        <begin position="12"/>
        <end position="37"/>
    </location>
</feature>
<keyword evidence="1" id="KW-1133">Transmembrane helix</keyword>
<evidence type="ECO:0000313" key="3">
    <source>
        <dbReference type="Proteomes" id="UP000198625"/>
    </source>
</evidence>
<proteinExistence type="predicted"/>
<accession>A0A1H3LFT4</accession>
<keyword evidence="1" id="KW-0812">Transmembrane</keyword>
<feature type="transmembrane region" description="Helical" evidence="1">
    <location>
        <begin position="118"/>
        <end position="135"/>
    </location>
</feature>
<evidence type="ECO:0000313" key="2">
    <source>
        <dbReference type="EMBL" id="SDY63253.1"/>
    </source>
</evidence>
<protein>
    <recommendedName>
        <fullName evidence="4">DUF3592 domain-containing protein</fullName>
    </recommendedName>
</protein>
<dbReference type="AlphaFoldDB" id="A0A1H3LFT4"/>
<dbReference type="EMBL" id="FNQE01000003">
    <property type="protein sequence ID" value="SDY63253.1"/>
    <property type="molecule type" value="Genomic_DNA"/>
</dbReference>
<keyword evidence="1" id="KW-0472">Membrane</keyword>
<dbReference type="RefSeq" id="WP_091726799.1">
    <property type="nucleotide sequence ID" value="NZ_FNQE01000003.1"/>
</dbReference>
<gene>
    <name evidence="2" type="ORF">SAMN05660462_00523</name>
</gene>
<dbReference type="OrthoDB" id="3035426at2"/>
<organism evidence="2 3">
    <name type="scientific">Proteiniborus ethanoligenes</name>
    <dbReference type="NCBI Taxonomy" id="415015"/>
    <lineage>
        <taxon>Bacteria</taxon>
        <taxon>Bacillati</taxon>
        <taxon>Bacillota</taxon>
        <taxon>Clostridia</taxon>
        <taxon>Eubacteriales</taxon>
        <taxon>Proteiniborus</taxon>
    </lineage>
</organism>
<dbReference type="Proteomes" id="UP000198625">
    <property type="component" value="Unassembled WGS sequence"/>
</dbReference>